<keyword evidence="1" id="KW-0812">Transmembrane</keyword>
<name>A0A843XLE3_COLES</name>
<accession>A0A843XLE3</accession>
<comment type="caution">
    <text evidence="2">The sequence shown here is derived from an EMBL/GenBank/DDBJ whole genome shotgun (WGS) entry which is preliminary data.</text>
</comment>
<feature type="transmembrane region" description="Helical" evidence="1">
    <location>
        <begin position="15"/>
        <end position="39"/>
    </location>
</feature>
<dbReference type="Proteomes" id="UP000652761">
    <property type="component" value="Unassembled WGS sequence"/>
</dbReference>
<reference evidence="2" key="1">
    <citation type="submission" date="2017-07" db="EMBL/GenBank/DDBJ databases">
        <title>Taro Niue Genome Assembly and Annotation.</title>
        <authorList>
            <person name="Atibalentja N."/>
            <person name="Keating K."/>
            <person name="Fields C.J."/>
        </authorList>
    </citation>
    <scope>NUCLEOTIDE SEQUENCE</scope>
    <source>
        <strain evidence="2">Niue_2</strain>
        <tissue evidence="2">Leaf</tissue>
    </source>
</reference>
<organism evidence="2 3">
    <name type="scientific">Colocasia esculenta</name>
    <name type="common">Wild taro</name>
    <name type="synonym">Arum esculentum</name>
    <dbReference type="NCBI Taxonomy" id="4460"/>
    <lineage>
        <taxon>Eukaryota</taxon>
        <taxon>Viridiplantae</taxon>
        <taxon>Streptophyta</taxon>
        <taxon>Embryophyta</taxon>
        <taxon>Tracheophyta</taxon>
        <taxon>Spermatophyta</taxon>
        <taxon>Magnoliopsida</taxon>
        <taxon>Liliopsida</taxon>
        <taxon>Araceae</taxon>
        <taxon>Aroideae</taxon>
        <taxon>Colocasieae</taxon>
        <taxon>Colocasia</taxon>
    </lineage>
</organism>
<protein>
    <submittedName>
        <fullName evidence="2">Uncharacterized protein</fullName>
    </submittedName>
</protein>
<keyword evidence="1" id="KW-0472">Membrane</keyword>
<gene>
    <name evidence="2" type="ORF">Taro_053490</name>
</gene>
<keyword evidence="3" id="KW-1185">Reference proteome</keyword>
<proteinExistence type="predicted"/>
<sequence length="189" mass="21168">MLYQLLWLVSGDSPVVVLLAVVCLIGGTVVLWFCVWWWFVMVPRGFSYHLLGSPIRMRLTGSVRGDERTRVMDSGLEGKTVVRTVASSRLQSSLGWSWTPRTTEVLPGAGQPVLFLIASLFVAPKPSREAWHRTVVQPNYGGCCCVTLCSCPHSYKTWRFGHGSRVRLLNSGRVHVGRRRQCGSHHSRC</sequence>
<keyword evidence="1" id="KW-1133">Transmembrane helix</keyword>
<evidence type="ECO:0000313" key="3">
    <source>
        <dbReference type="Proteomes" id="UP000652761"/>
    </source>
</evidence>
<dbReference type="EMBL" id="NMUH01009845">
    <property type="protein sequence ID" value="MQM20469.1"/>
    <property type="molecule type" value="Genomic_DNA"/>
</dbReference>
<evidence type="ECO:0000313" key="2">
    <source>
        <dbReference type="EMBL" id="MQM20469.1"/>
    </source>
</evidence>
<dbReference type="AlphaFoldDB" id="A0A843XLE3"/>
<evidence type="ECO:0000256" key="1">
    <source>
        <dbReference type="SAM" id="Phobius"/>
    </source>
</evidence>